<dbReference type="OrthoDB" id="2798901at2759"/>
<reference evidence="1 2" key="1">
    <citation type="journal article" date="2016" name="Mol. Biol. Evol.">
        <title>Comparative Genomics of Early-Diverging Mushroom-Forming Fungi Provides Insights into the Origins of Lignocellulose Decay Capabilities.</title>
        <authorList>
            <person name="Nagy L.G."/>
            <person name="Riley R."/>
            <person name="Tritt A."/>
            <person name="Adam C."/>
            <person name="Daum C."/>
            <person name="Floudas D."/>
            <person name="Sun H."/>
            <person name="Yadav J.S."/>
            <person name="Pangilinan J."/>
            <person name="Larsson K.H."/>
            <person name="Matsuura K."/>
            <person name="Barry K."/>
            <person name="Labutti K."/>
            <person name="Kuo R."/>
            <person name="Ohm R.A."/>
            <person name="Bhattacharya S.S."/>
            <person name="Shirouzu T."/>
            <person name="Yoshinaga Y."/>
            <person name="Martin F.M."/>
            <person name="Grigoriev I.V."/>
            <person name="Hibbett D.S."/>
        </authorList>
    </citation>
    <scope>NUCLEOTIDE SEQUENCE [LARGE SCALE GENOMIC DNA]</scope>
    <source>
        <strain evidence="1 2">L-15889</strain>
    </source>
</reference>
<protein>
    <recommendedName>
        <fullName evidence="3">F-box domain-containing protein</fullName>
    </recommendedName>
</protein>
<dbReference type="Proteomes" id="UP000076727">
    <property type="component" value="Unassembled WGS sequence"/>
</dbReference>
<organism evidence="1 2">
    <name type="scientific">Daedalea quercina L-15889</name>
    <dbReference type="NCBI Taxonomy" id="1314783"/>
    <lineage>
        <taxon>Eukaryota</taxon>
        <taxon>Fungi</taxon>
        <taxon>Dikarya</taxon>
        <taxon>Basidiomycota</taxon>
        <taxon>Agaricomycotina</taxon>
        <taxon>Agaricomycetes</taxon>
        <taxon>Polyporales</taxon>
        <taxon>Fomitopsis</taxon>
    </lineage>
</organism>
<evidence type="ECO:0000313" key="2">
    <source>
        <dbReference type="Proteomes" id="UP000076727"/>
    </source>
</evidence>
<proteinExistence type="predicted"/>
<name>A0A165QMG0_9APHY</name>
<gene>
    <name evidence="1" type="ORF">DAEQUDRAFT_248581</name>
</gene>
<dbReference type="EMBL" id="KV429056">
    <property type="protein sequence ID" value="KZT69672.1"/>
    <property type="molecule type" value="Genomic_DNA"/>
</dbReference>
<sequence>MPGNLSQHVGNLPQEIIDMIIRNVYDDPSDRETLESGLTCRAWLPASREELFHSVELYNPSQVLAFSKHLRRSSHLASHVRTLEIMMCDDDIDSPSNQVIYHFPFKESSYRSSMCSTWFPLALTRMQVGSAYHAWTLSRSWGYALCHSARRFSFPGSSTLFITSRCSRWRILPHRKIRNSALPPDDCLTPSALVDPTGARPVLLRR</sequence>
<keyword evidence="2" id="KW-1185">Reference proteome</keyword>
<evidence type="ECO:0008006" key="3">
    <source>
        <dbReference type="Google" id="ProtNLM"/>
    </source>
</evidence>
<accession>A0A165QMG0</accession>
<evidence type="ECO:0000313" key="1">
    <source>
        <dbReference type="EMBL" id="KZT69672.1"/>
    </source>
</evidence>
<dbReference type="AlphaFoldDB" id="A0A165QMG0"/>